<dbReference type="AlphaFoldDB" id="A0A9D2QHK3"/>
<name>A0A9D2QHK3_9FIRM</name>
<dbReference type="Proteomes" id="UP000823922">
    <property type="component" value="Unassembled WGS sequence"/>
</dbReference>
<reference evidence="1" key="2">
    <citation type="submission" date="2021-04" db="EMBL/GenBank/DDBJ databases">
        <authorList>
            <person name="Gilroy R."/>
        </authorList>
    </citation>
    <scope>NUCLEOTIDE SEQUENCE</scope>
    <source>
        <strain evidence="1">ChiBcec1-1630</strain>
    </source>
</reference>
<protein>
    <submittedName>
        <fullName evidence="1">Uncharacterized protein</fullName>
    </submittedName>
</protein>
<accession>A0A9D2QHK3</accession>
<sequence length="146" mass="16820">MEQGIFSVKLYEMEQQYGKLQSRIQLCQSKDHERISEEIRQMEDEEAETSLLLQKRIKGSGYPAAARLAQAMLTYENSVKEILREAENGNYSREHRKTGDPEPAILYAEYAADFATQSMNHALLAALRAVEKQLSYEEEERRTGNE</sequence>
<proteinExistence type="predicted"/>
<dbReference type="EMBL" id="DWVS01000174">
    <property type="protein sequence ID" value="HJC87721.1"/>
    <property type="molecule type" value="Genomic_DNA"/>
</dbReference>
<comment type="caution">
    <text evidence="1">The sequence shown here is derived from an EMBL/GenBank/DDBJ whole genome shotgun (WGS) entry which is preliminary data.</text>
</comment>
<organism evidence="1 2">
    <name type="scientific">Candidatus Eisenbergiella intestinigallinarum</name>
    <dbReference type="NCBI Taxonomy" id="2838549"/>
    <lineage>
        <taxon>Bacteria</taxon>
        <taxon>Bacillati</taxon>
        <taxon>Bacillota</taxon>
        <taxon>Clostridia</taxon>
        <taxon>Lachnospirales</taxon>
        <taxon>Lachnospiraceae</taxon>
        <taxon>Eisenbergiella</taxon>
    </lineage>
</organism>
<gene>
    <name evidence="1" type="ORF">H9926_06885</name>
</gene>
<evidence type="ECO:0000313" key="2">
    <source>
        <dbReference type="Proteomes" id="UP000823922"/>
    </source>
</evidence>
<reference evidence="1" key="1">
    <citation type="journal article" date="2021" name="PeerJ">
        <title>Extensive microbial diversity within the chicken gut microbiome revealed by metagenomics and culture.</title>
        <authorList>
            <person name="Gilroy R."/>
            <person name="Ravi A."/>
            <person name="Getino M."/>
            <person name="Pursley I."/>
            <person name="Horton D.L."/>
            <person name="Alikhan N.F."/>
            <person name="Baker D."/>
            <person name="Gharbi K."/>
            <person name="Hall N."/>
            <person name="Watson M."/>
            <person name="Adriaenssens E.M."/>
            <person name="Foster-Nyarko E."/>
            <person name="Jarju S."/>
            <person name="Secka A."/>
            <person name="Antonio M."/>
            <person name="Oren A."/>
            <person name="Chaudhuri R.R."/>
            <person name="La Ragione R."/>
            <person name="Hildebrand F."/>
            <person name="Pallen M.J."/>
        </authorList>
    </citation>
    <scope>NUCLEOTIDE SEQUENCE</scope>
    <source>
        <strain evidence="1">ChiBcec1-1630</strain>
    </source>
</reference>
<evidence type="ECO:0000313" key="1">
    <source>
        <dbReference type="EMBL" id="HJC87721.1"/>
    </source>
</evidence>